<comment type="caution">
    <text evidence="1">The sequence shown here is derived from an EMBL/GenBank/DDBJ whole genome shotgun (WGS) entry which is preliminary data.</text>
</comment>
<dbReference type="AlphaFoldDB" id="A0A415D4T9"/>
<proteinExistence type="predicted"/>
<protein>
    <submittedName>
        <fullName evidence="1">Phage tail protein</fullName>
    </submittedName>
</protein>
<accession>A0A415D4T9</accession>
<reference evidence="1 2" key="1">
    <citation type="submission" date="2018-08" db="EMBL/GenBank/DDBJ databases">
        <title>A genome reference for cultivated species of the human gut microbiota.</title>
        <authorList>
            <person name="Zou Y."/>
            <person name="Xue W."/>
            <person name="Luo G."/>
        </authorList>
    </citation>
    <scope>NUCLEOTIDE SEQUENCE [LARGE SCALE GENOMIC DNA]</scope>
    <source>
        <strain evidence="1 2">AM09-9</strain>
    </source>
</reference>
<dbReference type="EMBL" id="QRMI01000017">
    <property type="protein sequence ID" value="RHJ61224.1"/>
    <property type="molecule type" value="Genomic_DNA"/>
</dbReference>
<dbReference type="InterPro" id="IPR014918">
    <property type="entry name" value="Phage_tail_3"/>
</dbReference>
<evidence type="ECO:0000313" key="2">
    <source>
        <dbReference type="Proteomes" id="UP000285832"/>
    </source>
</evidence>
<evidence type="ECO:0000313" key="1">
    <source>
        <dbReference type="EMBL" id="RHJ61224.1"/>
    </source>
</evidence>
<dbReference type="Proteomes" id="UP000285832">
    <property type="component" value="Unassembled WGS sequence"/>
</dbReference>
<sequence>MCILPDVARRHSLTAIVSGRKEEEMANAEVKALSTINTVLKCGDTGATVAKLCPIKNYPDLGGDPEKITVTDLDDEDEASIPGVRSADDMQFTANYTKETHKAVLAKAGKKQVFELDFGADGKDGQFSWTGVLSVKVNSGDVNAAREMTITIVRDSAIESEAAATAFAS</sequence>
<organism evidence="1 2">
    <name type="scientific">[Ruminococcus] lactaris</name>
    <dbReference type="NCBI Taxonomy" id="46228"/>
    <lineage>
        <taxon>Bacteria</taxon>
        <taxon>Bacillati</taxon>
        <taxon>Bacillota</taxon>
        <taxon>Clostridia</taxon>
        <taxon>Lachnospirales</taxon>
        <taxon>Lachnospiraceae</taxon>
        <taxon>Mediterraneibacter</taxon>
    </lineage>
</organism>
<dbReference type="Gene3D" id="4.10.410.40">
    <property type="match status" value="1"/>
</dbReference>
<name>A0A415D4T9_9FIRM</name>
<gene>
    <name evidence="1" type="ORF">DW116_07740</name>
</gene>
<dbReference type="Pfam" id="PF08813">
    <property type="entry name" value="Phage_tail_3"/>
    <property type="match status" value="1"/>
</dbReference>